<feature type="region of interest" description="Disordered" evidence="9">
    <location>
        <begin position="777"/>
        <end position="908"/>
    </location>
</feature>
<keyword evidence="8" id="KW-0175">Coiled coil</keyword>
<dbReference type="PROSITE" id="PS50096">
    <property type="entry name" value="IQ"/>
    <property type="match status" value="3"/>
</dbReference>
<dbReference type="SMART" id="SM00295">
    <property type="entry name" value="B41"/>
    <property type="match status" value="1"/>
</dbReference>
<feature type="compositionally biased region" description="Polar residues" evidence="9">
    <location>
        <begin position="1216"/>
        <end position="1226"/>
    </location>
</feature>
<comment type="caution">
    <text evidence="13">The sequence shown here is derived from an EMBL/GenBank/DDBJ whole genome shotgun (WGS) entry which is preliminary data.</text>
</comment>
<dbReference type="InterPro" id="IPR051567">
    <property type="entry name" value="Unconventional_Myosin_ATPase"/>
</dbReference>
<feature type="compositionally biased region" description="Polar residues" evidence="9">
    <location>
        <begin position="1147"/>
        <end position="1162"/>
    </location>
</feature>
<feature type="compositionally biased region" description="Polar residues" evidence="9">
    <location>
        <begin position="854"/>
        <end position="872"/>
    </location>
</feature>
<keyword evidence="3 7" id="KW-0728">SH3 domain</keyword>
<feature type="compositionally biased region" description="Polar residues" evidence="9">
    <location>
        <begin position="894"/>
        <end position="908"/>
    </location>
</feature>
<dbReference type="SMART" id="SM00326">
    <property type="entry name" value="SH3"/>
    <property type="match status" value="1"/>
</dbReference>
<keyword evidence="5" id="KW-0677">Repeat</keyword>
<dbReference type="CDD" id="cd11884">
    <property type="entry name" value="SH3_MYO15"/>
    <property type="match status" value="1"/>
</dbReference>
<dbReference type="SUPFAM" id="SSF47031">
    <property type="entry name" value="Second domain of FERM"/>
    <property type="match status" value="1"/>
</dbReference>
<comment type="similarity">
    <text evidence="2">Belongs to the TRAFAC class myosin-kinesin ATPase superfamily. Myosin family.</text>
</comment>
<dbReference type="PROSITE" id="PS50002">
    <property type="entry name" value="SH3"/>
    <property type="match status" value="1"/>
</dbReference>
<feature type="coiled-coil region" evidence="8">
    <location>
        <begin position="1806"/>
        <end position="1833"/>
    </location>
</feature>
<dbReference type="PROSITE" id="PS50057">
    <property type="entry name" value="FERM_3"/>
    <property type="match status" value="1"/>
</dbReference>
<dbReference type="InterPro" id="IPR036028">
    <property type="entry name" value="SH3-like_dom_sf"/>
</dbReference>
<feature type="domain" description="MyTH4" evidence="12">
    <location>
        <begin position="1903"/>
        <end position="2052"/>
    </location>
</feature>
<feature type="region of interest" description="Disordered" evidence="9">
    <location>
        <begin position="1122"/>
        <end position="1162"/>
    </location>
</feature>
<evidence type="ECO:0000259" key="10">
    <source>
        <dbReference type="PROSITE" id="PS50002"/>
    </source>
</evidence>
<feature type="compositionally biased region" description="Polar residues" evidence="9">
    <location>
        <begin position="1039"/>
        <end position="1069"/>
    </location>
</feature>
<dbReference type="PROSITE" id="PS51016">
    <property type="entry name" value="MYTH4"/>
    <property type="match status" value="2"/>
</dbReference>
<dbReference type="PANTHER" id="PTHR22692:SF26">
    <property type="entry name" value="SH3 DOMAIN-CONTAINING PROTEIN"/>
    <property type="match status" value="1"/>
</dbReference>
<evidence type="ECO:0000256" key="6">
    <source>
        <dbReference type="ARBA" id="ARBA00023203"/>
    </source>
</evidence>
<evidence type="ECO:0000256" key="8">
    <source>
        <dbReference type="SAM" id="Coils"/>
    </source>
</evidence>
<feature type="compositionally biased region" description="Polar residues" evidence="9">
    <location>
        <begin position="1125"/>
        <end position="1139"/>
    </location>
</feature>
<reference evidence="13" key="2">
    <citation type="submission" date="2023-04" db="EMBL/GenBank/DDBJ databases">
        <authorList>
            <person name="Bu L."/>
            <person name="Lu L."/>
            <person name="Laidemitt M.R."/>
            <person name="Zhang S.M."/>
            <person name="Mutuku M."/>
            <person name="Mkoji G."/>
            <person name="Steinauer M."/>
            <person name="Loker E.S."/>
        </authorList>
    </citation>
    <scope>NUCLEOTIDE SEQUENCE</scope>
    <source>
        <strain evidence="13">KasaAsao</strain>
        <tissue evidence="13">Whole Snail</tissue>
    </source>
</reference>
<feature type="region of interest" description="Disordered" evidence="9">
    <location>
        <begin position="2741"/>
        <end position="2779"/>
    </location>
</feature>
<dbReference type="Gene3D" id="1.25.40.530">
    <property type="entry name" value="MyTH4 domain"/>
    <property type="match status" value="3"/>
</dbReference>
<feature type="compositionally biased region" description="Polar residues" evidence="9">
    <location>
        <begin position="1077"/>
        <end position="1092"/>
    </location>
</feature>
<dbReference type="SMART" id="SM00139">
    <property type="entry name" value="MyTH4"/>
    <property type="match status" value="2"/>
</dbReference>
<dbReference type="Pfam" id="PF02174">
    <property type="entry name" value="IRS"/>
    <property type="match status" value="1"/>
</dbReference>
<feature type="domain" description="MyTH4" evidence="12">
    <location>
        <begin position="3249"/>
        <end position="3404"/>
    </location>
</feature>
<sequence>MLDNAQYSTYDKNYTYSTVLPRKASGSSNVVVHHGAGPDSSSRSKITGSNVINVSQPEVPYVSTVPHIQKFSKNIVNTNAFVSYHLDDETGGLIETAVSPNRNYVTARSVNSMQDLPANVNTDANMNQTRHDYSEVYPKRYEYTTATLGRGDAYRPAYMKNGMFVPRANEIVHPKVIGRLPERSFSDPYVPQLSKNTRDDSDVELPRGGRKPPDGSPRRSRNAQSQERDKKHNTLPRKGVSTLSNNSSSTPREEKAPAKVNMLLKMIKHGSGRRYKRYQSLEAGDGELRGSGPTDRHVVSSLFVTIPGSKDGKTLDAEKRSARRRKKRSRKSRTLPFRYRSLDSLAHLYTNSAKYPFIPNAGSPDVVYVGQDGQLYVPDVTNTKESNYNYNGNYMYYPSMDIFNMMKRADEEDDSSDTSSSSSDDSSDEDVASLMDKEILRQTRSGRSKKMSSYSDGDEKGSSSKNASRLSRSASSRKRREQRKRTSHRHSHRSGRSKSSDSNDTSESEVVNKMTKDAVDSSRAKLRQQKPKPVDQVGSSNVAVHSENQNTLLQQSGFVPSNPIDNNFILSPSTKLFPNVPNPYLGFPSSTTPGPIDQILRNTHFNLASMKTYLDAMSTSLANIPFLKPQSTLQQHTDSLDRVESQDFFRSSSGPQRSLIHSRPRMTLPHEEEVYATVDSASTITDYLVDQKPLQGKKTTFNRNIRNEGTLESIGNKYTSPYGADDIIAKGTEVRAFVTPPTRRKVLKKEHRSISEIVDRHLKELVYAKTNAAVQTDLENKESIPPNQPPIPPPLPTSERPNRLSLSNSTQLNQGFLRQQSVPKNSEILTPKSPPATLPKPRWFSIKQKKTETTDANGNTKVSSNENQNISNVPVGPNVFADQEPSHTVKDPQVLSSNDNVEQTSSGTVHPAADYDVYPRKMVSMCSRDLSQLDHFIQIDRPESAMLYNPSSLSQSRQQRSQSPGLNVYHTMPYPSTYRTNVSQTMTMGRKSSTRFPPTQYKANMRLAYSPPSYRRNNFIHTLSPRSLKKNPLALAQSSHLSRNDQMPPSYMPTSSRNEFTRPINSPQSQRKDLVTYHSQQPTKGNISQVHSPYSPRKEISYSRTLPPISKAEDAKDFSSWHFYSPTQDRSPENQSQVRSPMAKVPGQTQLYSPLTPGKNSQLWQPLDLAQRPWHDKRPQQYSPMIQSLDLRWENSLPLMSPRTYSLELSTLLQRRAQTQPSTVQKYASDVDLRSSRDITNERVNHQWKPPPSPLPTYSTSPSPLPFYYSQSNQLRESTQDTPHSMYLPPSQPLSPRYQPLSSNHEYQLKPPPSPLPTYSISPSPVLEVSSHVNRANPLGDRIVETSGFPAHTSTMPMRSPRPPLRSLLTSKHVAVDPEGVNTDAMNSELITEFRNVPYMVYKGNPLLLNAGSNNVDILGKHLPEGLNEPSLVVQSSEQATFDRTLDGYLFYRGKSVLENRQKATISPVSEIPYNKPVEMINSSQNLASPPQKEINNNDFCAAESIPQMKNVPIPPRDFDSDADDSEYMYTLKGWSKLAKEKATTVMYCTHVTDRSSELFRKKHEKLDVTHQEFSFLSKYFDDSVPKYKARSCNFLDLQNYVHVIPSQDLAKTSSKSIQSYTENNHKLHYFTYTMEENTFPNKYVAKEVSSEDLLTSHEDSVNKNDTKCDTDLTLKDYTSCSYTVVNNRQRDELAMSIGYRKKAVSDRVFMKETFEMRLDQEARKIQSRAAVRLQTHIRMFIVKRRHQRLRKGALKIQRMVRMWTTRCKFNKLRNGIVLAQAQFRMLRQRRKYLKTREEIHTRLEEHKLARKKQELQDRIDKERKERQAQMMASIANLDIPGELALVYSKIDDWNPSHSGQHIITSSVDVMAMDMGYKLPVDINSHAFSKYTSIYFKNHSLGVQVEPIKTPLLPLQGDENPAKALAVFKLILRFMCDTHMSEKKEKILCDFIVQMGLKYESLRDEILCQIVNQTWLNQNLERLERLWRLLANCLCCFNPSPTLFKYLLKYVSDVGLNGYKYICQHKILQSAYMDPLLSRVYPPSFLEWQAIQRKSNIGLEVKFADDVSFIGHVESWTSGELFASHLCKLRGLHENSQGWTVRLHDDAEYYELMGYDYVLDLVSEMEIAPGFPTCNAYFLVSVDRSKESIRKKGHEGPHNAEKERIFVLLGPLPEMVKRSVPVTAEKVVQRSSSKKIQTSNVEDDLGFSTTSVLNQRPTEIIPVGLSENSKMNVRYTSRSKVNGVNGNVNGGMSVITESDEFNGDLSRNVLNSRYFPDGEVKNLDTSDLSKSVLNQRYNKKSYVARGKFGVPGQISRRHLSPNGDDAGNSDNTDWSHLVEDIFSSALNDHDEPNGRILGGRIKGGGNGVPGFEAQQPMATGFNFNPVLGINPPPLNLAAGPTIQPVGLIGADPLQQLSAQQMAQQQAVLQAYLAQQQQQQQQQALYQAALQQQQQQQALQASQQQAQVALQASQQQTAALKTALQQQELQNKLLKQSIEQEVLKHQLQQVQMAQPIIPQALPGIIPPVRPTVLPSVQPVIPQAPMSHFNALSPSSSFNSGFSALGMPNGNVTAQAHMNGTIQPEVESPRKVQFIKSNFEHSQQPEVKSPPPVAPKLNRTPSQATATGAVTRTITITSTSTADVPVMQTSQAPSLPPPVLPYNPPPLHGQFTVPPAPPPPPPPPVEIDRERGKFTIRDKSGKMKTVRIGKVVWPPPVEKEEKSNIQVGKLEIDEHVASNIEDRISGKKKWQKPTSPTDPQPKSILKSGETKRTKSLVETSHFNTMKLLEQKLGGGVSQEPAPKENDNLYEKQIVRDEPPPLPKSAPPKKIIKTTTEVIETKEMKRSSGDYAKRIEPQDASLYSKRIESDQRPLPPLPPPEEPKQIIDYAAFERVVTELYPQNKKFFLMYSKVPWTLQVRKEVFWPSEKLEKPLTLHLIYCQIVSDVYNLACVRITKEQRIKMRSMLEGHGVNQHNYLTKDLKPQIKKVIVDTAKEWPTYFCRLFPIAASGQYSGVRYLGVSHTGLRLITRERNLVDDFLSVLEEIRFEDVIDVVLVNSSTLQLNLRTKSLIFQTTRAQQLKDMVDRFCHESEKGNKYVVAVKDYITRESTLLSFSKGEIIKLMDPEMKLENGWLYGSLNGIVGLFPAEYVSPLARHEVETSSSKPVLYQSNMMNGISSHGALSNGFTRDPYIQDDKESDTSQGTVVQDGKYSMMEFAMLNFRESLEKKTDFGISKGGADWSWKEQADLVKWTRSPIQASLLKMTSPDLNKLALECFIAIMRFMGDYPMGSNMSDFDCAKKILKTCHKYHQLRDEIFCQLCKQTTNNRSMNSKSKIRGWRLFALVAAYFDCSKELKPYLFKYLETTSTDTNRTYNNAAALCLNNLRKTFKYGGRKDVPLKEEVIALADGRNCKRIPFFYSGADTHEGMLQIKSCTVVEDAIEEVCIGLNITDPVEMEEYTFFIRTGDGTFSKLNRSDYILDETAYHIRRQMPFDFIFQRTVWYFPLKHMNNEIYVEMMFHQSVLDYIEGFLIIKSGGKLAKETEVDIAYLGALLHRANNMIGTPTLKDLEALVPRFVLGTEAKPQHWLNKIHENLAGVNRMTPLDAKARFIDVLKRWRLFGSTFFHIKNIANISNESLLAVNYEGISFLRKDTHETIRSYNFGEILSTRRYKSDANVNYLDMKLGDLMVQQILRIETDQGSEISDLIGQYMQVINRHRKRQDKPIVNGQH</sequence>
<dbReference type="GO" id="GO:0003779">
    <property type="term" value="F:actin binding"/>
    <property type="evidence" value="ECO:0007669"/>
    <property type="project" value="UniProtKB-KW"/>
</dbReference>
<dbReference type="GO" id="GO:0005856">
    <property type="term" value="C:cytoskeleton"/>
    <property type="evidence" value="ECO:0007669"/>
    <property type="project" value="InterPro"/>
</dbReference>
<dbReference type="Gene3D" id="2.30.30.40">
    <property type="entry name" value="SH3 Domains"/>
    <property type="match status" value="1"/>
</dbReference>
<dbReference type="SUPFAM" id="SSF52540">
    <property type="entry name" value="P-loop containing nucleoside triphosphate hydrolases"/>
    <property type="match status" value="1"/>
</dbReference>
<dbReference type="PANTHER" id="PTHR22692">
    <property type="entry name" value="MYOSIN VII, XV"/>
    <property type="match status" value="1"/>
</dbReference>
<comment type="subcellular location">
    <subcellularLocation>
        <location evidence="1">Cytoplasm</location>
    </subcellularLocation>
</comment>
<feature type="region of interest" description="Disordered" evidence="9">
    <location>
        <begin position="410"/>
        <end position="539"/>
    </location>
</feature>
<feature type="compositionally biased region" description="Polar residues" evidence="9">
    <location>
        <begin position="241"/>
        <end position="250"/>
    </location>
</feature>
<evidence type="ECO:0000256" key="4">
    <source>
        <dbReference type="ARBA" id="ARBA00022490"/>
    </source>
</evidence>
<feature type="compositionally biased region" description="Basic and acidic residues" evidence="9">
    <location>
        <begin position="196"/>
        <end position="217"/>
    </location>
</feature>
<feature type="region of interest" description="Disordered" evidence="9">
    <location>
        <begin position="954"/>
        <end position="974"/>
    </location>
</feature>
<protein>
    <submittedName>
        <fullName evidence="13">Unconventional myosin-XV-like isoform X2</fullName>
    </submittedName>
</protein>
<dbReference type="SUPFAM" id="SSF50729">
    <property type="entry name" value="PH domain-like"/>
    <property type="match status" value="1"/>
</dbReference>
<feature type="compositionally biased region" description="Basic and acidic residues" evidence="9">
    <location>
        <begin position="310"/>
        <end position="320"/>
    </location>
</feature>
<feature type="compositionally biased region" description="Polar residues" evidence="9">
    <location>
        <begin position="1271"/>
        <end position="1283"/>
    </location>
</feature>
<dbReference type="Pfam" id="PF00784">
    <property type="entry name" value="MyTH4"/>
    <property type="match status" value="2"/>
</dbReference>
<dbReference type="Pfam" id="PF26570">
    <property type="entry name" value="MYO15"/>
    <property type="match status" value="1"/>
</dbReference>
<dbReference type="InterPro" id="IPR001452">
    <property type="entry name" value="SH3_domain"/>
</dbReference>
<dbReference type="Pfam" id="PF14604">
    <property type="entry name" value="SH3_9"/>
    <property type="match status" value="1"/>
</dbReference>
<feature type="compositionally biased region" description="Basic and acidic residues" evidence="9">
    <location>
        <begin position="514"/>
        <end position="523"/>
    </location>
</feature>
<dbReference type="InterPro" id="IPR019748">
    <property type="entry name" value="FERM_central"/>
</dbReference>
<dbReference type="InterPro" id="IPR011993">
    <property type="entry name" value="PH-like_dom_sf"/>
</dbReference>
<feature type="region of interest" description="Disordered" evidence="9">
    <location>
        <begin position="182"/>
        <end position="260"/>
    </location>
</feature>
<dbReference type="InterPro" id="IPR002404">
    <property type="entry name" value="IRS_PTB"/>
</dbReference>
<evidence type="ECO:0000256" key="1">
    <source>
        <dbReference type="ARBA" id="ARBA00004496"/>
    </source>
</evidence>
<feature type="compositionally biased region" description="Basic residues" evidence="9">
    <location>
        <begin position="475"/>
        <end position="496"/>
    </location>
</feature>
<dbReference type="InterPro" id="IPR019749">
    <property type="entry name" value="Band_41_domain"/>
</dbReference>
<dbReference type="Gene3D" id="1.20.5.190">
    <property type="match status" value="1"/>
</dbReference>
<feature type="compositionally biased region" description="Low complexity" evidence="9">
    <location>
        <begin position="463"/>
        <end position="474"/>
    </location>
</feature>
<feature type="region of interest" description="Disordered" evidence="9">
    <location>
        <begin position="309"/>
        <end position="335"/>
    </location>
</feature>
<gene>
    <name evidence="13" type="ORF">Bpfe_012477</name>
</gene>
<evidence type="ECO:0000313" key="14">
    <source>
        <dbReference type="Proteomes" id="UP001233172"/>
    </source>
</evidence>
<organism evidence="13 14">
    <name type="scientific">Biomphalaria pfeifferi</name>
    <name type="common">Bloodfluke planorb</name>
    <name type="synonym">Freshwater snail</name>
    <dbReference type="NCBI Taxonomy" id="112525"/>
    <lineage>
        <taxon>Eukaryota</taxon>
        <taxon>Metazoa</taxon>
        <taxon>Spiralia</taxon>
        <taxon>Lophotrochozoa</taxon>
        <taxon>Mollusca</taxon>
        <taxon>Gastropoda</taxon>
        <taxon>Heterobranchia</taxon>
        <taxon>Euthyneura</taxon>
        <taxon>Panpulmonata</taxon>
        <taxon>Hygrophila</taxon>
        <taxon>Lymnaeoidea</taxon>
        <taxon>Planorbidae</taxon>
        <taxon>Biomphalaria</taxon>
    </lineage>
</organism>
<dbReference type="InterPro" id="IPR000299">
    <property type="entry name" value="FERM_domain"/>
</dbReference>
<feature type="compositionally biased region" description="Basic and acidic residues" evidence="9">
    <location>
        <begin position="1229"/>
        <end position="1245"/>
    </location>
</feature>
<dbReference type="InterPro" id="IPR000048">
    <property type="entry name" value="IQ_motif_EF-hand-BS"/>
</dbReference>
<evidence type="ECO:0000256" key="7">
    <source>
        <dbReference type="PROSITE-ProRule" id="PRU00192"/>
    </source>
</evidence>
<keyword evidence="6" id="KW-0009">Actin-binding</keyword>
<dbReference type="InterPro" id="IPR038185">
    <property type="entry name" value="MyTH4_dom_sf"/>
</dbReference>
<dbReference type="EMBL" id="JASAOG010000050">
    <property type="protein sequence ID" value="KAK0058153.1"/>
    <property type="molecule type" value="Genomic_DNA"/>
</dbReference>
<name>A0AAD8BP63_BIOPF</name>
<feature type="region of interest" description="Disordered" evidence="9">
    <location>
        <begin position="2599"/>
        <end position="2625"/>
    </location>
</feature>
<dbReference type="Proteomes" id="UP001233172">
    <property type="component" value="Unassembled WGS sequence"/>
</dbReference>
<keyword evidence="14" id="KW-1185">Reference proteome</keyword>
<dbReference type="Gene3D" id="2.30.29.30">
    <property type="entry name" value="Pleckstrin-homology domain (PH domain)/Phosphotyrosine-binding domain (PTB)"/>
    <property type="match status" value="2"/>
</dbReference>
<feature type="coiled-coil region" evidence="8">
    <location>
        <begin position="2469"/>
        <end position="2503"/>
    </location>
</feature>
<dbReference type="CDD" id="cd14473">
    <property type="entry name" value="FERM_B-lobe"/>
    <property type="match status" value="1"/>
</dbReference>
<proteinExistence type="inferred from homology"/>
<dbReference type="InterPro" id="IPR035963">
    <property type="entry name" value="FERM_2"/>
</dbReference>
<dbReference type="InterPro" id="IPR059004">
    <property type="entry name" value="MYO15"/>
</dbReference>
<evidence type="ECO:0000313" key="13">
    <source>
        <dbReference type="EMBL" id="KAK0058153.1"/>
    </source>
</evidence>
<feature type="compositionally biased region" description="Pro residues" evidence="9">
    <location>
        <begin position="786"/>
        <end position="796"/>
    </location>
</feature>
<dbReference type="InterPro" id="IPR000857">
    <property type="entry name" value="MyTH4_dom"/>
</dbReference>
<feature type="region of interest" description="Disordered" evidence="9">
    <location>
        <begin position="1039"/>
        <end position="1105"/>
    </location>
</feature>
<feature type="compositionally biased region" description="Basic residues" evidence="9">
    <location>
        <begin position="321"/>
        <end position="333"/>
    </location>
</feature>
<dbReference type="GO" id="GO:0120025">
    <property type="term" value="C:plasma membrane bounded cell projection"/>
    <property type="evidence" value="ECO:0007669"/>
    <property type="project" value="UniProtKB-ARBA"/>
</dbReference>
<dbReference type="Pfam" id="PF00612">
    <property type="entry name" value="IQ"/>
    <property type="match status" value="1"/>
</dbReference>
<feature type="compositionally biased region" description="Polar residues" evidence="9">
    <location>
        <begin position="804"/>
        <end position="828"/>
    </location>
</feature>
<evidence type="ECO:0000256" key="3">
    <source>
        <dbReference type="ARBA" id="ARBA00022443"/>
    </source>
</evidence>
<dbReference type="GO" id="GO:0005737">
    <property type="term" value="C:cytoplasm"/>
    <property type="evidence" value="ECO:0007669"/>
    <property type="project" value="UniProtKB-SubCell"/>
</dbReference>
<dbReference type="SUPFAM" id="SSF50044">
    <property type="entry name" value="SH3-domain"/>
    <property type="match status" value="1"/>
</dbReference>
<feature type="compositionally biased region" description="Low complexity" evidence="9">
    <location>
        <begin position="954"/>
        <end position="963"/>
    </location>
</feature>
<feature type="region of interest" description="Disordered" evidence="9">
    <location>
        <begin position="1216"/>
        <end position="1314"/>
    </location>
</feature>
<feature type="compositionally biased region" description="Low complexity" evidence="9">
    <location>
        <begin position="1256"/>
        <end position="1270"/>
    </location>
</feature>
<accession>A0AAD8BP63</accession>
<evidence type="ECO:0000256" key="5">
    <source>
        <dbReference type="ARBA" id="ARBA00022737"/>
    </source>
</evidence>
<evidence type="ECO:0000256" key="9">
    <source>
        <dbReference type="SAM" id="MobiDB-lite"/>
    </source>
</evidence>
<feature type="domain" description="SH3" evidence="10">
    <location>
        <begin position="3091"/>
        <end position="3153"/>
    </location>
</feature>
<keyword evidence="4" id="KW-0963">Cytoplasm</keyword>
<evidence type="ECO:0000259" key="11">
    <source>
        <dbReference type="PROSITE" id="PS50057"/>
    </source>
</evidence>
<dbReference type="InterPro" id="IPR027417">
    <property type="entry name" value="P-loop_NTPase"/>
</dbReference>
<feature type="compositionally biased region" description="Low complexity" evidence="9">
    <location>
        <begin position="500"/>
        <end position="509"/>
    </location>
</feature>
<feature type="domain" description="FERM" evidence="11">
    <location>
        <begin position="3410"/>
        <end position="3715"/>
    </location>
</feature>
<reference evidence="13" key="1">
    <citation type="journal article" date="2023" name="PLoS Negl. Trop. Dis.">
        <title>A genome sequence for Biomphalaria pfeifferi, the major vector snail for the human-infecting parasite Schistosoma mansoni.</title>
        <authorList>
            <person name="Bu L."/>
            <person name="Lu L."/>
            <person name="Laidemitt M.R."/>
            <person name="Zhang S.M."/>
            <person name="Mutuku M."/>
            <person name="Mkoji G."/>
            <person name="Steinauer M."/>
            <person name="Loker E.S."/>
        </authorList>
    </citation>
    <scope>NUCLEOTIDE SEQUENCE</scope>
    <source>
        <strain evidence="13">KasaAsao</strain>
    </source>
</reference>
<evidence type="ECO:0000259" key="12">
    <source>
        <dbReference type="PROSITE" id="PS51016"/>
    </source>
</evidence>
<dbReference type="SMART" id="SM00015">
    <property type="entry name" value="IQ"/>
    <property type="match status" value="3"/>
</dbReference>
<evidence type="ECO:0000256" key="2">
    <source>
        <dbReference type="ARBA" id="ARBA00008314"/>
    </source>
</evidence>